<gene>
    <name evidence="6" type="primary">frr</name>
    <name evidence="9" type="ORF">F8C82_14305</name>
</gene>
<evidence type="ECO:0000313" key="10">
    <source>
        <dbReference type="Proteomes" id="UP000484164"/>
    </source>
</evidence>
<evidence type="ECO:0000259" key="8">
    <source>
        <dbReference type="Pfam" id="PF01765"/>
    </source>
</evidence>
<proteinExistence type="inferred from homology"/>
<organism evidence="9 10">
    <name type="scientific">Phaeocystidibacter marisrubri</name>
    <dbReference type="NCBI Taxonomy" id="1577780"/>
    <lineage>
        <taxon>Bacteria</taxon>
        <taxon>Pseudomonadati</taxon>
        <taxon>Bacteroidota</taxon>
        <taxon>Flavobacteriia</taxon>
        <taxon>Flavobacteriales</taxon>
        <taxon>Phaeocystidibacteraceae</taxon>
        <taxon>Phaeocystidibacter</taxon>
    </lineage>
</organism>
<name>A0A6L3ZCC6_9FLAO</name>
<comment type="subcellular location">
    <subcellularLocation>
        <location evidence="1 6">Cytoplasm</location>
    </subcellularLocation>
</comment>
<evidence type="ECO:0000256" key="2">
    <source>
        <dbReference type="ARBA" id="ARBA00005912"/>
    </source>
</evidence>
<dbReference type="SUPFAM" id="SSF55194">
    <property type="entry name" value="Ribosome recycling factor, RRF"/>
    <property type="match status" value="1"/>
</dbReference>
<dbReference type="OrthoDB" id="9804006at2"/>
<evidence type="ECO:0000256" key="6">
    <source>
        <dbReference type="HAMAP-Rule" id="MF_00040"/>
    </source>
</evidence>
<dbReference type="CDD" id="cd00520">
    <property type="entry name" value="RRF"/>
    <property type="match status" value="1"/>
</dbReference>
<dbReference type="Gene3D" id="3.30.1360.40">
    <property type="match status" value="1"/>
</dbReference>
<dbReference type="AlphaFoldDB" id="A0A6L3ZCC6"/>
<dbReference type="FunFam" id="3.30.1360.40:FF:000001">
    <property type="entry name" value="Ribosome-recycling factor"/>
    <property type="match status" value="1"/>
</dbReference>
<dbReference type="PANTHER" id="PTHR20982:SF3">
    <property type="entry name" value="MITOCHONDRIAL RIBOSOME RECYCLING FACTOR PSEUDO 1"/>
    <property type="match status" value="1"/>
</dbReference>
<dbReference type="Gene3D" id="1.10.132.20">
    <property type="entry name" value="Ribosome-recycling factor"/>
    <property type="match status" value="1"/>
</dbReference>
<dbReference type="PANTHER" id="PTHR20982">
    <property type="entry name" value="RIBOSOME RECYCLING FACTOR"/>
    <property type="match status" value="1"/>
</dbReference>
<dbReference type="InterPro" id="IPR023584">
    <property type="entry name" value="Ribosome_recyc_fac_dom"/>
</dbReference>
<evidence type="ECO:0000313" key="9">
    <source>
        <dbReference type="EMBL" id="KAB2815314.1"/>
    </source>
</evidence>
<dbReference type="NCBIfam" id="TIGR00496">
    <property type="entry name" value="frr"/>
    <property type="match status" value="1"/>
</dbReference>
<dbReference type="HAMAP" id="MF_00040">
    <property type="entry name" value="RRF"/>
    <property type="match status" value="1"/>
</dbReference>
<reference evidence="9 10" key="1">
    <citation type="submission" date="2019-10" db="EMBL/GenBank/DDBJ databases">
        <title>Genome sequence of Phaeocystidibacter marisrubri JCM30614 (type strain).</title>
        <authorList>
            <person name="Bowman J.P."/>
        </authorList>
    </citation>
    <scope>NUCLEOTIDE SEQUENCE [LARGE SCALE GENOMIC DNA]</scope>
    <source>
        <strain evidence="9 10">JCM 30614</strain>
    </source>
</reference>
<comment type="similarity">
    <text evidence="2 6">Belongs to the RRF family.</text>
</comment>
<keyword evidence="10" id="KW-1185">Reference proteome</keyword>
<protein>
    <recommendedName>
        <fullName evidence="6">Ribosome-recycling factor</fullName>
        <shortName evidence="6">RRF</shortName>
    </recommendedName>
    <alternativeName>
        <fullName evidence="6">Ribosome-releasing factor</fullName>
    </alternativeName>
</protein>
<dbReference type="InterPro" id="IPR002661">
    <property type="entry name" value="Ribosome_recyc_fac"/>
</dbReference>
<dbReference type="InterPro" id="IPR036191">
    <property type="entry name" value="RRF_sf"/>
</dbReference>
<dbReference type="GO" id="GO:0006415">
    <property type="term" value="P:translational termination"/>
    <property type="evidence" value="ECO:0007669"/>
    <property type="project" value="UniProtKB-UniRule"/>
</dbReference>
<dbReference type="Pfam" id="PF01765">
    <property type="entry name" value="RRF"/>
    <property type="match status" value="1"/>
</dbReference>
<comment type="caution">
    <text evidence="9">The sequence shown here is derived from an EMBL/GenBank/DDBJ whole genome shotgun (WGS) entry which is preliminary data.</text>
</comment>
<evidence type="ECO:0000256" key="1">
    <source>
        <dbReference type="ARBA" id="ARBA00004496"/>
    </source>
</evidence>
<dbReference type="Proteomes" id="UP000484164">
    <property type="component" value="Unassembled WGS sequence"/>
</dbReference>
<feature type="coiled-coil region" evidence="7">
    <location>
        <begin position="128"/>
        <end position="175"/>
    </location>
</feature>
<evidence type="ECO:0000256" key="5">
    <source>
        <dbReference type="ARBA" id="ARBA00025050"/>
    </source>
</evidence>
<feature type="domain" description="Ribosome recycling factor" evidence="8">
    <location>
        <begin position="23"/>
        <end position="185"/>
    </location>
</feature>
<keyword evidence="7" id="KW-0175">Coiled coil</keyword>
<dbReference type="RefSeq" id="WP_151694350.1">
    <property type="nucleotide sequence ID" value="NZ_BMGX01000001.1"/>
</dbReference>
<comment type="function">
    <text evidence="5 6">Responsible for the release of ribosomes from messenger RNA at the termination of protein biosynthesis. May increase the efficiency of translation by recycling ribosomes from one round of translation to another.</text>
</comment>
<keyword evidence="4 6" id="KW-0648">Protein biosynthesis</keyword>
<evidence type="ECO:0000256" key="4">
    <source>
        <dbReference type="ARBA" id="ARBA00022917"/>
    </source>
</evidence>
<keyword evidence="3 6" id="KW-0963">Cytoplasm</keyword>
<evidence type="ECO:0000256" key="7">
    <source>
        <dbReference type="SAM" id="Coils"/>
    </source>
</evidence>
<evidence type="ECO:0000256" key="3">
    <source>
        <dbReference type="ARBA" id="ARBA00022490"/>
    </source>
</evidence>
<dbReference type="GO" id="GO:0043023">
    <property type="term" value="F:ribosomal large subunit binding"/>
    <property type="evidence" value="ECO:0007669"/>
    <property type="project" value="TreeGrafter"/>
</dbReference>
<dbReference type="EMBL" id="WBVQ01000003">
    <property type="protein sequence ID" value="KAB2815314.1"/>
    <property type="molecule type" value="Genomic_DNA"/>
</dbReference>
<sequence length="187" mass="21226">MEDEIQFILDTAKESMQRSITHLEKELLKIRAGRANPAMLESVKVEYYGAMTPLSQVSNISTPDARTLSVQPWEKSIIQDIERAIMVANLGLNPQNNGEAVIINIPPLTEERRRDLVKMAKAEAEDCRVGIRSARKDANDEIKKLEKDGLPEDTAKDLENEIQELTNAYNKKVDDHLIKKEEDIMKI</sequence>
<dbReference type="FunFam" id="1.10.132.20:FF:000001">
    <property type="entry name" value="Ribosome-recycling factor"/>
    <property type="match status" value="1"/>
</dbReference>
<dbReference type="GO" id="GO:0005737">
    <property type="term" value="C:cytoplasm"/>
    <property type="evidence" value="ECO:0007669"/>
    <property type="project" value="UniProtKB-SubCell"/>
</dbReference>
<accession>A0A6L3ZCC6</accession>